<sequence>MELELYKEFVRQQRKEYFSKDMPYDFVYKQFENAGFSNQPADYFFNNASTVIDILRSKSWKEFQAKEHQFTSEMLSYLYSENDVEKMSSSEAIAWFVEKFPMHIYNLNLSNTQREEAEQEKNLKPLLN</sequence>
<evidence type="ECO:0000313" key="1">
    <source>
        <dbReference type="EMBL" id="MCS4488430.1"/>
    </source>
</evidence>
<comment type="caution">
    <text evidence="1">The sequence shown here is derived from an EMBL/GenBank/DDBJ whole genome shotgun (WGS) entry which is preliminary data.</text>
</comment>
<dbReference type="InterPro" id="IPR038365">
    <property type="entry name" value="EcoRII_C_sf"/>
</dbReference>
<evidence type="ECO:0000313" key="2">
    <source>
        <dbReference type="Proteomes" id="UP001206548"/>
    </source>
</evidence>
<proteinExistence type="predicted"/>
<dbReference type="Proteomes" id="UP001206548">
    <property type="component" value="Unassembled WGS sequence"/>
</dbReference>
<name>A0ABT2F9D3_9STRE</name>
<gene>
    <name evidence="1" type="ORF">NXS10_05590</name>
</gene>
<dbReference type="Gene3D" id="3.40.91.80">
    <property type="match status" value="1"/>
</dbReference>
<protein>
    <submittedName>
        <fullName evidence="1">Uncharacterized protein</fullName>
    </submittedName>
</protein>
<accession>A0ABT2F9D3</accession>
<reference evidence="1 2" key="1">
    <citation type="journal article" date="2023" name="Int. J. Syst. Evol. Microbiol.">
        <title>Streptococcus sciuri sp. nov., Staphylococcus marylandisciuri sp. nov. and Staphylococcus americanisciuri sp. nov., isolated from faeces of eastern grey squirrel (Sciurus carolinensis).</title>
        <authorList>
            <person name="Volokhov D.V."/>
            <person name="Zagorodnyaya T.A."/>
            <person name="Furtak V.A."/>
            <person name="Nattanmai G."/>
            <person name="Randall L."/>
            <person name="Jose S."/>
            <person name="Gao Y."/>
            <person name="Eisenberg T."/>
            <person name="Delmonte P."/>
            <person name="Blom J."/>
            <person name="Mitchell K.K."/>
        </authorList>
    </citation>
    <scope>NUCLEOTIDE SEQUENCE [LARGE SCALE GENOMIC DNA]</scope>
    <source>
        <strain evidence="1 2">SQ9-PEA</strain>
    </source>
</reference>
<organism evidence="1 2">
    <name type="scientific">Streptococcus sciuri</name>
    <dbReference type="NCBI Taxonomy" id="2973939"/>
    <lineage>
        <taxon>Bacteria</taxon>
        <taxon>Bacillati</taxon>
        <taxon>Bacillota</taxon>
        <taxon>Bacilli</taxon>
        <taxon>Lactobacillales</taxon>
        <taxon>Streptococcaceae</taxon>
        <taxon>Streptococcus</taxon>
    </lineage>
</organism>
<dbReference type="RefSeq" id="WP_259138613.1">
    <property type="nucleotide sequence ID" value="NZ_JANUXX010000006.1"/>
</dbReference>
<keyword evidence="2" id="KW-1185">Reference proteome</keyword>
<dbReference type="EMBL" id="JANUXX010000006">
    <property type="protein sequence ID" value="MCS4488430.1"/>
    <property type="molecule type" value="Genomic_DNA"/>
</dbReference>